<reference evidence="1 2" key="1">
    <citation type="submission" date="2018-08" db="EMBL/GenBank/DDBJ databases">
        <title>Characterization and comparative genomics of a group of B3-like Pseudomonas phages.</title>
        <authorList>
            <person name="Cazares A."/>
            <person name="Carballo-Ontiveros M.A."/>
            <person name="Guarneros G."/>
        </authorList>
    </citation>
    <scope>NUCLEOTIDE SEQUENCE [LARGE SCALE GENOMIC DNA]</scope>
</reference>
<dbReference type="Proteomes" id="UP000321657">
    <property type="component" value="Segment"/>
</dbReference>
<evidence type="ECO:0000313" key="1">
    <source>
        <dbReference type="EMBL" id="AYD80602.1"/>
    </source>
</evidence>
<dbReference type="EMBL" id="MH719195">
    <property type="protein sequence ID" value="AYD80602.1"/>
    <property type="molecule type" value="Genomic_DNA"/>
</dbReference>
<proteinExistence type="predicted"/>
<accession>A0A5A4MZC8</accession>
<protein>
    <submittedName>
        <fullName evidence="1">Uncharacterized protein</fullName>
    </submittedName>
</protein>
<gene>
    <name evidence="1" type="ORF">Ps59_14</name>
</gene>
<name>A0A5A4MZC8_9CAUD</name>
<evidence type="ECO:0000313" key="2">
    <source>
        <dbReference type="Proteomes" id="UP000321657"/>
    </source>
</evidence>
<keyword evidence="2" id="KW-1185">Reference proteome</keyword>
<organism evidence="1 2">
    <name type="scientific">Pseudomonas phage Ps59</name>
    <dbReference type="NCBI Taxonomy" id="2301639"/>
    <lineage>
        <taxon>Viruses</taxon>
        <taxon>Duplodnaviria</taxon>
        <taxon>Heunggongvirae</taxon>
        <taxon>Uroviricota</taxon>
        <taxon>Caudoviricetes</taxon>
        <taxon>Guarnerosvirinae</taxon>
        <taxon>Torontovirus</taxon>
        <taxon>Torontovirus Ps59</taxon>
    </lineage>
</organism>
<sequence>MKRRNWKTWVPRSPCASIEGCVEHGTQRYNRGVERLAIDHLGQTNQSSLYKWMANGRLPLCLVVPLEKATGIPLITRYLAAAHGKLLIDIPTGRTTSPKDVQQLQTVLHDAVGALLAFHAGSQDRDKTLDALRAGLESLAWHHGNVTQHEHPQLELGDSDD</sequence>